<dbReference type="InterPro" id="IPR010327">
    <property type="entry name" value="FldB/FldC_alpha/beta"/>
</dbReference>
<proteinExistence type="inferred from homology"/>
<dbReference type="Pfam" id="PF06050">
    <property type="entry name" value="HGD-D"/>
    <property type="match status" value="1"/>
</dbReference>
<dbReference type="GO" id="GO:0046872">
    <property type="term" value="F:metal ion binding"/>
    <property type="evidence" value="ECO:0007669"/>
    <property type="project" value="UniProtKB-KW"/>
</dbReference>
<evidence type="ECO:0000256" key="3">
    <source>
        <dbReference type="ARBA" id="ARBA00023004"/>
    </source>
</evidence>
<dbReference type="OrthoDB" id="355459at2"/>
<dbReference type="Gene3D" id="3.40.50.11900">
    <property type="match status" value="1"/>
</dbReference>
<dbReference type="Proteomes" id="UP000241229">
    <property type="component" value="Unassembled WGS sequence"/>
</dbReference>
<accession>A0A2P7S5Q7</accession>
<dbReference type="Gene3D" id="3.40.50.11890">
    <property type="match status" value="1"/>
</dbReference>
<keyword evidence="4" id="KW-0411">Iron-sulfur</keyword>
<evidence type="ECO:0000256" key="2">
    <source>
        <dbReference type="ARBA" id="ARBA00022723"/>
    </source>
</evidence>
<dbReference type="PANTHER" id="PTHR30548:SF5">
    <property type="entry name" value="SUBUNIT OF OXYGEN-SENSITIVE 2-HYDROXYISOCAPROYL-COA DEHYDRATASE"/>
    <property type="match status" value="1"/>
</dbReference>
<dbReference type="AlphaFoldDB" id="A0A2P7S5Q7"/>
<dbReference type="PANTHER" id="PTHR30548">
    <property type="entry name" value="2-HYDROXYGLUTARYL-COA DEHYDRATASE, D-COMPONENT-RELATED"/>
    <property type="match status" value="1"/>
</dbReference>
<keyword evidence="6" id="KW-1185">Reference proteome</keyword>
<evidence type="ECO:0000256" key="1">
    <source>
        <dbReference type="ARBA" id="ARBA00005806"/>
    </source>
</evidence>
<protein>
    <submittedName>
        <fullName evidence="5">Benzoyl-CoA reductase</fullName>
    </submittedName>
</protein>
<keyword evidence="3" id="KW-0408">Iron</keyword>
<dbReference type="GO" id="GO:0051536">
    <property type="term" value="F:iron-sulfur cluster binding"/>
    <property type="evidence" value="ECO:0007669"/>
    <property type="project" value="UniProtKB-KW"/>
</dbReference>
<dbReference type="EMBL" id="PXYK01000016">
    <property type="protein sequence ID" value="PSJ57779.1"/>
    <property type="molecule type" value="Genomic_DNA"/>
</dbReference>
<organism evidence="5 6">
    <name type="scientific">Kumtagia ephedrae</name>
    <dbReference type="NCBI Taxonomy" id="2116701"/>
    <lineage>
        <taxon>Bacteria</taxon>
        <taxon>Pseudomonadati</taxon>
        <taxon>Pseudomonadota</taxon>
        <taxon>Alphaproteobacteria</taxon>
        <taxon>Hyphomicrobiales</taxon>
        <taxon>Phyllobacteriaceae</taxon>
        <taxon>Kumtagia</taxon>
    </lineage>
</organism>
<reference evidence="5 6" key="1">
    <citation type="submission" date="2018-03" db="EMBL/GenBank/DDBJ databases">
        <title>The draft genome of Mesorhizobium sp. 6GN-30.</title>
        <authorList>
            <person name="Liu L."/>
            <person name="Li L."/>
            <person name="Wang T."/>
            <person name="Zhang X."/>
            <person name="Liang L."/>
        </authorList>
    </citation>
    <scope>NUCLEOTIDE SEQUENCE [LARGE SCALE GENOMIC DNA]</scope>
    <source>
        <strain evidence="5 6">6GN30</strain>
    </source>
</reference>
<name>A0A2P7S5Q7_9HYPH</name>
<evidence type="ECO:0000313" key="5">
    <source>
        <dbReference type="EMBL" id="PSJ57779.1"/>
    </source>
</evidence>
<gene>
    <name evidence="5" type="ORF">C7I84_17320</name>
</gene>
<comment type="similarity">
    <text evidence="1">Belongs to the FldB/FldC dehydratase alpha/beta subunit family.</text>
</comment>
<comment type="caution">
    <text evidence="5">The sequence shown here is derived from an EMBL/GenBank/DDBJ whole genome shotgun (WGS) entry which is preliminary data.</text>
</comment>
<dbReference type="Gene3D" id="1.20.1270.370">
    <property type="match status" value="1"/>
</dbReference>
<keyword evidence="2" id="KW-0479">Metal-binding</keyword>
<evidence type="ECO:0000313" key="6">
    <source>
        <dbReference type="Proteomes" id="UP000241229"/>
    </source>
</evidence>
<evidence type="ECO:0000256" key="4">
    <source>
        <dbReference type="ARBA" id="ARBA00023014"/>
    </source>
</evidence>
<sequence length="378" mass="42306">MKQAAQAPMDYAAQWKARTGRQVIGLLPMHFPGELAHAAGCLPVILQDDEEPITIGQSNVFNFYCGFNRSIVDQTMRGRFDGLDAIMFGDHCVQLLGTADTIRAERPDLPILFNQLCTTLDAGWALRETTGTFTQLWKELEALTGAEIAPQAVTASIALFNRNRAQMRRLYDMRRKGLVAISGRDMQAVVKSSMAMDKKEHVALMDELLAAIPRRGPAAGGVPVYLSGHLCHAPKPALIDMIEESGARVVNDDLFVGWRFIHADMDEAMPPVDAMAHWYVEKNRRLPCPTRTTKGVDWEDYLLAEVERSGAQGLVVLMVKFCEPHMYFYPEIKEAFEEHGIPHLLIETEHEEMPVEALKTRVETFVEIAKRRATSKAA</sequence>